<reference evidence="3" key="2">
    <citation type="submission" date="2019-09" db="UniProtKB">
        <authorList>
            <consortium name="WormBaseParasite"/>
        </authorList>
    </citation>
    <scope>IDENTIFICATION</scope>
</reference>
<evidence type="ECO:0000313" key="2">
    <source>
        <dbReference type="Proteomes" id="UP000050761"/>
    </source>
</evidence>
<dbReference type="PANTHER" id="PTHR21010">
    <property type="entry name" value="AGAP001581-PA"/>
    <property type="match status" value="1"/>
</dbReference>
<reference evidence="1 2" key="1">
    <citation type="submission" date="2018-11" db="EMBL/GenBank/DDBJ databases">
        <authorList>
            <consortium name="Pathogen Informatics"/>
        </authorList>
    </citation>
    <scope>NUCLEOTIDE SEQUENCE [LARGE SCALE GENOMIC DNA]</scope>
</reference>
<dbReference type="Proteomes" id="UP000050761">
    <property type="component" value="Unassembled WGS sequence"/>
</dbReference>
<gene>
    <name evidence="1" type="ORF">HPBE_LOCUS2791</name>
</gene>
<sequence>MEKQYWKLLDLPTQDGSEDSNEYVVRIIHLLEETSPCPPTGGIGALLSSTMMGRTVETRKEAENLYVQLYKLIRKYQGLRKIVKDLHDKYDASRLYPIIPRYPILKKMIKSVLRAPEFADICHEQTE</sequence>
<accession>A0A3P7U9S1</accession>
<protein>
    <submittedName>
        <fullName evidence="3">NR LBD domain-containing protein</fullName>
    </submittedName>
</protein>
<organism evidence="2 3">
    <name type="scientific">Heligmosomoides polygyrus</name>
    <name type="common">Parasitic roundworm</name>
    <dbReference type="NCBI Taxonomy" id="6339"/>
    <lineage>
        <taxon>Eukaryota</taxon>
        <taxon>Metazoa</taxon>
        <taxon>Ecdysozoa</taxon>
        <taxon>Nematoda</taxon>
        <taxon>Chromadorea</taxon>
        <taxon>Rhabditida</taxon>
        <taxon>Rhabditina</taxon>
        <taxon>Rhabditomorpha</taxon>
        <taxon>Strongyloidea</taxon>
        <taxon>Heligmosomidae</taxon>
        <taxon>Heligmosomoides</taxon>
    </lineage>
</organism>
<keyword evidence="2" id="KW-1185">Reference proteome</keyword>
<proteinExistence type="predicted"/>
<dbReference type="OrthoDB" id="10052054at2759"/>
<evidence type="ECO:0000313" key="1">
    <source>
        <dbReference type="EMBL" id="VDO28309.1"/>
    </source>
</evidence>
<evidence type="ECO:0000313" key="3">
    <source>
        <dbReference type="WBParaSite" id="HPBE_0000279001-mRNA-1"/>
    </source>
</evidence>
<dbReference type="EMBL" id="UZAH01004945">
    <property type="protein sequence ID" value="VDO28309.1"/>
    <property type="molecule type" value="Genomic_DNA"/>
</dbReference>
<dbReference type="WBParaSite" id="HPBE_0000279001-mRNA-1">
    <property type="protein sequence ID" value="HPBE_0000279001-mRNA-1"/>
    <property type="gene ID" value="HPBE_0000279001"/>
</dbReference>
<dbReference type="AlphaFoldDB" id="A0A183F9E8"/>
<accession>A0A183F9E8</accession>
<dbReference type="PANTHER" id="PTHR21010:SF3">
    <property type="entry name" value="DAXX"/>
    <property type="match status" value="1"/>
</dbReference>
<name>A0A183F9E8_HELPZ</name>